<feature type="region of interest" description="Disordered" evidence="2">
    <location>
        <begin position="72"/>
        <end position="91"/>
    </location>
</feature>
<keyword evidence="1" id="KW-0175">Coiled coil</keyword>
<reference evidence="3 4" key="1">
    <citation type="journal article" date="2018" name="PLoS Pathog.">
        <title>Evolution of structural diversity of trichothecenes, a family of toxins produced by plant pathogenic and entomopathogenic fungi.</title>
        <authorList>
            <person name="Proctor R.H."/>
            <person name="McCormick S.P."/>
            <person name="Kim H.S."/>
            <person name="Cardoza R.E."/>
            <person name="Stanley A.M."/>
            <person name="Lindo L."/>
            <person name="Kelly A."/>
            <person name="Brown D.W."/>
            <person name="Lee T."/>
            <person name="Vaughan M.M."/>
            <person name="Alexander N.J."/>
            <person name="Busman M."/>
            <person name="Gutierrez S."/>
        </authorList>
    </citation>
    <scope>NUCLEOTIDE SEQUENCE [LARGE SCALE GENOMIC DNA]</scope>
    <source>
        <strain evidence="3 4">NRRL 13405</strain>
    </source>
</reference>
<evidence type="ECO:0000313" key="3">
    <source>
        <dbReference type="EMBL" id="RFN53031.1"/>
    </source>
</evidence>
<proteinExistence type="predicted"/>
<comment type="caution">
    <text evidence="3">The sequence shown here is derived from an EMBL/GenBank/DDBJ whole genome shotgun (WGS) entry which is preliminary data.</text>
</comment>
<name>A0A395MYQ0_9HYPO</name>
<dbReference type="AlphaFoldDB" id="A0A395MYQ0"/>
<dbReference type="STRING" id="2594813.A0A395MYQ0"/>
<feature type="coiled-coil region" evidence="1">
    <location>
        <begin position="156"/>
        <end position="211"/>
    </location>
</feature>
<feature type="compositionally biased region" description="Basic and acidic residues" evidence="2">
    <location>
        <begin position="1"/>
        <end position="10"/>
    </location>
</feature>
<sequence>MNQSGKKLEPEPALCDNVNSSDPIDDVYDLVDTPNRRTRLAEPEGRISGNAFVAAGSPSPSMDFKLEEQTVAEIQPRSAQPDSGSDSDSRTVDEVIRMHLTSQEAFMEEYRNAASQERSQLTQAVHSEIQTSMNQIVSYIKSFVARSAQSSTPADVENLKIQLESEQTHVKDLKNNYNMLVHTASQQQKEIQKANAMLQDTLQEKDQLRKLLDGGSLANSSKATDDAIKSKWAEINYNIRCLAHVLDNAPLGQLLDDEVTQRLRFISKHYRKSLQEPELREVLLNGYLWVLIQGNVFNSEKDTWGGPGLKSYKTTRDSLIARIRGIDGHSEHELSIAHITRWLAQGSTMLSEMWEEDANAIKHMVRTEAKRLRPFTSDLQLRTDRTDKKISDQLRDIFNSAIELDRMMMCSRAVFLIEWRDLSQNPGSPQRWNPEVMEAEAWEQDPSQKSRVKLRLSPILYKFGTADGQNYDSRMVLAKSQVVCD</sequence>
<protein>
    <submittedName>
        <fullName evidence="3">Uncharacterized protein</fullName>
    </submittedName>
</protein>
<feature type="region of interest" description="Disordered" evidence="2">
    <location>
        <begin position="1"/>
        <end position="62"/>
    </location>
</feature>
<evidence type="ECO:0000256" key="1">
    <source>
        <dbReference type="SAM" id="Coils"/>
    </source>
</evidence>
<organism evidence="3 4">
    <name type="scientific">Fusarium flagelliforme</name>
    <dbReference type="NCBI Taxonomy" id="2675880"/>
    <lineage>
        <taxon>Eukaryota</taxon>
        <taxon>Fungi</taxon>
        <taxon>Dikarya</taxon>
        <taxon>Ascomycota</taxon>
        <taxon>Pezizomycotina</taxon>
        <taxon>Sordariomycetes</taxon>
        <taxon>Hypocreomycetidae</taxon>
        <taxon>Hypocreales</taxon>
        <taxon>Nectriaceae</taxon>
        <taxon>Fusarium</taxon>
        <taxon>Fusarium incarnatum-equiseti species complex</taxon>
    </lineage>
</organism>
<keyword evidence="4" id="KW-1185">Reference proteome</keyword>
<dbReference type="EMBL" id="PXXK01000051">
    <property type="protein sequence ID" value="RFN53031.1"/>
    <property type="molecule type" value="Genomic_DNA"/>
</dbReference>
<feature type="compositionally biased region" description="Polar residues" evidence="2">
    <location>
        <begin position="77"/>
        <end position="86"/>
    </location>
</feature>
<dbReference type="OrthoDB" id="5213630at2759"/>
<dbReference type="Proteomes" id="UP000265631">
    <property type="component" value="Unassembled WGS sequence"/>
</dbReference>
<accession>A0A395MYQ0</accession>
<evidence type="ECO:0000256" key="2">
    <source>
        <dbReference type="SAM" id="MobiDB-lite"/>
    </source>
</evidence>
<gene>
    <name evidence="3" type="ORF">FIE12Z_2614</name>
</gene>
<evidence type="ECO:0000313" key="4">
    <source>
        <dbReference type="Proteomes" id="UP000265631"/>
    </source>
</evidence>